<dbReference type="SUPFAM" id="SSF141371">
    <property type="entry name" value="PilZ domain-like"/>
    <property type="match status" value="1"/>
</dbReference>
<dbReference type="EMBL" id="UOFT01000061">
    <property type="protein sequence ID" value="VAW97675.1"/>
    <property type="molecule type" value="Genomic_DNA"/>
</dbReference>
<name>A0A3B0ZVT6_9ZZZZ</name>
<evidence type="ECO:0000313" key="2">
    <source>
        <dbReference type="EMBL" id="VAW97675.1"/>
    </source>
</evidence>
<organism evidence="2">
    <name type="scientific">hydrothermal vent metagenome</name>
    <dbReference type="NCBI Taxonomy" id="652676"/>
    <lineage>
        <taxon>unclassified sequences</taxon>
        <taxon>metagenomes</taxon>
        <taxon>ecological metagenomes</taxon>
    </lineage>
</organism>
<proteinExistence type="predicted"/>
<dbReference type="GO" id="GO:0035438">
    <property type="term" value="F:cyclic-di-GMP binding"/>
    <property type="evidence" value="ECO:0007669"/>
    <property type="project" value="InterPro"/>
</dbReference>
<gene>
    <name evidence="2" type="ORF">MNBD_GAMMA23-587</name>
</gene>
<dbReference type="AlphaFoldDB" id="A0A3B0ZVT6"/>
<dbReference type="Gene3D" id="2.40.10.220">
    <property type="entry name" value="predicted glycosyltransferase like domains"/>
    <property type="match status" value="1"/>
</dbReference>
<feature type="domain" description="PilZ" evidence="1">
    <location>
        <begin position="7"/>
        <end position="94"/>
    </location>
</feature>
<sequence>MIFRVKERRDSPRKRVISSVRISHQLFGEVDGRSRDISDAGLYVVAQNLPNLPKGAHVNLQLMDSSNPFIFFNTRVVRMSNNGIGLAIVDYEVDGERFGLEELRRQWMLAYPNYNMQI</sequence>
<dbReference type="Pfam" id="PF07238">
    <property type="entry name" value="PilZ"/>
    <property type="match status" value="1"/>
</dbReference>
<evidence type="ECO:0000259" key="1">
    <source>
        <dbReference type="Pfam" id="PF07238"/>
    </source>
</evidence>
<protein>
    <recommendedName>
        <fullName evidence="1">PilZ domain-containing protein</fullName>
    </recommendedName>
</protein>
<reference evidence="2" key="1">
    <citation type="submission" date="2018-06" db="EMBL/GenBank/DDBJ databases">
        <authorList>
            <person name="Zhirakovskaya E."/>
        </authorList>
    </citation>
    <scope>NUCLEOTIDE SEQUENCE</scope>
</reference>
<dbReference type="InterPro" id="IPR009875">
    <property type="entry name" value="PilZ_domain"/>
</dbReference>
<accession>A0A3B0ZVT6</accession>